<dbReference type="HOGENOM" id="CLU_024884_0_0_1"/>
<evidence type="ECO:0000256" key="1">
    <source>
        <dbReference type="SAM" id="MobiDB-lite"/>
    </source>
</evidence>
<dbReference type="OrthoDB" id="5419928at2759"/>
<dbReference type="STRING" id="348802.A0A0D2ESS8"/>
<feature type="region of interest" description="Disordered" evidence="1">
    <location>
        <begin position="252"/>
        <end position="313"/>
    </location>
</feature>
<evidence type="ECO:0000313" key="2">
    <source>
        <dbReference type="EMBL" id="KIW58788.1"/>
    </source>
</evidence>
<accession>A0A0D2ESS8</accession>
<feature type="compositionally biased region" description="Basic residues" evidence="1">
    <location>
        <begin position="297"/>
        <end position="306"/>
    </location>
</feature>
<proteinExistence type="predicted"/>
<feature type="compositionally biased region" description="Low complexity" evidence="1">
    <location>
        <begin position="167"/>
        <end position="180"/>
    </location>
</feature>
<dbReference type="RefSeq" id="XP_013319372.1">
    <property type="nucleotide sequence ID" value="XM_013463918.1"/>
</dbReference>
<organism evidence="2 3">
    <name type="scientific">Exophiala xenobiotica</name>
    <dbReference type="NCBI Taxonomy" id="348802"/>
    <lineage>
        <taxon>Eukaryota</taxon>
        <taxon>Fungi</taxon>
        <taxon>Dikarya</taxon>
        <taxon>Ascomycota</taxon>
        <taxon>Pezizomycotina</taxon>
        <taxon>Eurotiomycetes</taxon>
        <taxon>Chaetothyriomycetidae</taxon>
        <taxon>Chaetothyriales</taxon>
        <taxon>Herpotrichiellaceae</taxon>
        <taxon>Exophiala</taxon>
    </lineage>
</organism>
<protein>
    <submittedName>
        <fullName evidence="2">Uncharacterized protein</fullName>
    </submittedName>
</protein>
<evidence type="ECO:0000313" key="3">
    <source>
        <dbReference type="Proteomes" id="UP000054342"/>
    </source>
</evidence>
<feature type="region of interest" description="Disordered" evidence="1">
    <location>
        <begin position="166"/>
        <end position="191"/>
    </location>
</feature>
<dbReference type="EMBL" id="KN847318">
    <property type="protein sequence ID" value="KIW58788.1"/>
    <property type="molecule type" value="Genomic_DNA"/>
</dbReference>
<gene>
    <name evidence="2" type="ORF">PV05_03285</name>
</gene>
<name>A0A0D2ESS8_9EURO</name>
<keyword evidence="3" id="KW-1185">Reference proteome</keyword>
<dbReference type="Proteomes" id="UP000054342">
    <property type="component" value="Unassembled WGS sequence"/>
</dbReference>
<dbReference type="AlphaFoldDB" id="A0A0D2ESS8"/>
<reference evidence="2 3" key="1">
    <citation type="submission" date="2015-01" db="EMBL/GenBank/DDBJ databases">
        <title>The Genome Sequence of Exophiala xenobiotica CBS118157.</title>
        <authorList>
            <consortium name="The Broad Institute Genomics Platform"/>
            <person name="Cuomo C."/>
            <person name="de Hoog S."/>
            <person name="Gorbushina A."/>
            <person name="Stielow B."/>
            <person name="Teixiera M."/>
            <person name="Abouelleil A."/>
            <person name="Chapman S.B."/>
            <person name="Priest M."/>
            <person name="Young S.K."/>
            <person name="Wortman J."/>
            <person name="Nusbaum C."/>
            <person name="Birren B."/>
        </authorList>
    </citation>
    <scope>NUCLEOTIDE SEQUENCE [LARGE SCALE GENOMIC DNA]</scope>
    <source>
        <strain evidence="2 3">CBS 118157</strain>
    </source>
</reference>
<sequence length="313" mass="35590">MAGYEAVLSWLTNDPDSEDGAADLQTVFTRQFMQWWDFCKSQWDSRGLGDSEAGFSAFLDASRRRYDAIGFKAMVSAPSFNETIRRLWQFMPASRRPPEVKIRLAPHHFTKPLQLRKDPQKQTAWTNWLEYLSFELRCLERLTAAAESLEPAFYQSTRRLLRVKQPNGNNAASSSAAFGALKPRQRPLGGKGVDMAKELAAARADLDASQKSIDSFIRETRAYRQACRGAFYQRHRVDWVLKEARLMETEMALQSNSAKSKKRKQRDEEPLEAQPKSAKRSDGVRIASPGAAPATPHLRRNPRRSTRQTNPKA</sequence>
<dbReference type="GeneID" id="25325193"/>